<name>A0A109W5L1_9BACT</name>
<feature type="region of interest" description="Disordered" evidence="1">
    <location>
        <begin position="1"/>
        <end position="60"/>
    </location>
</feature>
<organism evidence="2 3">
    <name type="scientific">Desulfomicrobium orale DSM 12838</name>
    <dbReference type="NCBI Taxonomy" id="888061"/>
    <lineage>
        <taxon>Bacteria</taxon>
        <taxon>Pseudomonadati</taxon>
        <taxon>Thermodesulfobacteriota</taxon>
        <taxon>Desulfovibrionia</taxon>
        <taxon>Desulfovibrionales</taxon>
        <taxon>Desulfomicrobiaceae</taxon>
        <taxon>Desulfomicrobium</taxon>
    </lineage>
</organism>
<keyword evidence="3" id="KW-1185">Reference proteome</keyword>
<evidence type="ECO:0000256" key="1">
    <source>
        <dbReference type="SAM" id="MobiDB-lite"/>
    </source>
</evidence>
<dbReference type="STRING" id="888061.AXF15_03600"/>
<dbReference type="AlphaFoldDB" id="A0A109W5L1"/>
<sequence>MNIPAAGHPHRSPLGAGLPVDYRKRTGKVKNKRLSPRPARPDKAAPESGEQNTKTPAPSFPARIILVVRAKPLC</sequence>
<evidence type="ECO:0000313" key="3">
    <source>
        <dbReference type="Proteomes" id="UP000063964"/>
    </source>
</evidence>
<gene>
    <name evidence="2" type="ORF">AXF15_03600</name>
</gene>
<reference evidence="3" key="1">
    <citation type="submission" date="2016-02" db="EMBL/GenBank/DDBJ databases">
        <authorList>
            <person name="Holder M.E."/>
            <person name="Ajami N.J."/>
            <person name="Petrosino J.F."/>
        </authorList>
    </citation>
    <scope>NUCLEOTIDE SEQUENCE [LARGE SCALE GENOMIC DNA]</scope>
    <source>
        <strain evidence="3">DSM 12838</strain>
    </source>
</reference>
<dbReference type="EMBL" id="CP014230">
    <property type="protein sequence ID" value="AMD92283.1"/>
    <property type="molecule type" value="Genomic_DNA"/>
</dbReference>
<proteinExistence type="predicted"/>
<feature type="compositionally biased region" description="Basic residues" evidence="1">
    <location>
        <begin position="25"/>
        <end position="35"/>
    </location>
</feature>
<protein>
    <submittedName>
        <fullName evidence="2">Uncharacterized protein</fullName>
    </submittedName>
</protein>
<evidence type="ECO:0000313" key="2">
    <source>
        <dbReference type="EMBL" id="AMD92283.1"/>
    </source>
</evidence>
<dbReference type="Proteomes" id="UP000063964">
    <property type="component" value="Chromosome"/>
</dbReference>
<accession>A0A109W5L1</accession>
<dbReference type="KEGG" id="doa:AXF15_03600"/>